<evidence type="ECO:0000256" key="3">
    <source>
        <dbReference type="SAM" id="SignalP"/>
    </source>
</evidence>
<name>A0ABS9KGX0_9BACT</name>
<dbReference type="Proteomes" id="UP001165366">
    <property type="component" value="Unassembled WGS sequence"/>
</dbReference>
<evidence type="ECO:0000256" key="2">
    <source>
        <dbReference type="ARBA" id="ARBA00023235"/>
    </source>
</evidence>
<dbReference type="InterPro" id="IPR012341">
    <property type="entry name" value="6hp_glycosidase-like_sf"/>
</dbReference>
<evidence type="ECO:0000313" key="4">
    <source>
        <dbReference type="EMBL" id="MCG2590088.1"/>
    </source>
</evidence>
<proteinExistence type="inferred from homology"/>
<dbReference type="PROSITE" id="PS51257">
    <property type="entry name" value="PROKAR_LIPOPROTEIN"/>
    <property type="match status" value="1"/>
</dbReference>
<comment type="similarity">
    <text evidence="1">Belongs to the N-acylglucosamine 2-epimerase family.</text>
</comment>
<comment type="caution">
    <text evidence="4">The sequence shown here is derived from an EMBL/GenBank/DDBJ whole genome shotgun (WGS) entry which is preliminary data.</text>
</comment>
<dbReference type="Pfam" id="PF07221">
    <property type="entry name" value="GlcNAc_2-epim"/>
    <property type="match status" value="1"/>
</dbReference>
<protein>
    <submittedName>
        <fullName evidence="4">AGE family epimerase/isomerase</fullName>
    </submittedName>
</protein>
<reference evidence="4" key="1">
    <citation type="submission" date="2022-01" db="EMBL/GenBank/DDBJ databases">
        <authorList>
            <person name="Wang Y."/>
        </authorList>
    </citation>
    <scope>NUCLEOTIDE SEQUENCE</scope>
    <source>
        <strain evidence="4">WB101</strain>
    </source>
</reference>
<feature type="chain" id="PRO_5045169180" evidence="3">
    <location>
        <begin position="23"/>
        <end position="447"/>
    </location>
</feature>
<evidence type="ECO:0000256" key="1">
    <source>
        <dbReference type="ARBA" id="ARBA00008558"/>
    </source>
</evidence>
<sequence>MMRKVTSLYLRYAALMAFLVLYGCNPSDQLTENTEENVAGEIQTELNNLTDVWYPRVIDNDHGGYLSRFAYDWQPEDPQDKMIVTQSRHLWTLSKLGEHEPENQSYKEYAAHGFDFLKNHMWDSQYGGFYQLVNREGEPIPNNGEPIDKTLYGNAFALYGLSAYYHYSGNPAAIELAKQTFNWLETHSHDPIHGGYYQPLGRDGTPDTSGTPKDYNSGIHILEALTELYTVWKDDLVRERLEEMFYIVRDTMVTDKGYLNLYFEADWTHLSYQDSSKAVIMENIGDDHVTPGHDIETAYLLLEAAHVLGMEEDQETHRIAKKLTDHTLETGWDDEAGGFYDIGYYFPGDQELTIVEDTKNWWAQAEGLNTLLIMSDLYPNDPHNYFEKFLRQWEYIQNNLIDPEHGGWYDSGLDKQPDSKTGLKAQIWKGNYHTIRSLLNCFNRLSE</sequence>
<dbReference type="InterPro" id="IPR008928">
    <property type="entry name" value="6-hairpin_glycosidase_sf"/>
</dbReference>
<dbReference type="SUPFAM" id="SSF48208">
    <property type="entry name" value="Six-hairpin glycosidases"/>
    <property type="match status" value="1"/>
</dbReference>
<dbReference type="InterPro" id="IPR010819">
    <property type="entry name" value="AGE/CE"/>
</dbReference>
<gene>
    <name evidence="4" type="ORF">L6773_16035</name>
</gene>
<keyword evidence="2" id="KW-0413">Isomerase</keyword>
<organism evidence="4 5">
    <name type="scientific">Rhodohalobacter sulfatireducens</name>
    <dbReference type="NCBI Taxonomy" id="2911366"/>
    <lineage>
        <taxon>Bacteria</taxon>
        <taxon>Pseudomonadati</taxon>
        <taxon>Balneolota</taxon>
        <taxon>Balneolia</taxon>
        <taxon>Balneolales</taxon>
        <taxon>Balneolaceae</taxon>
        <taxon>Rhodohalobacter</taxon>
    </lineage>
</organism>
<reference evidence="4" key="2">
    <citation type="submission" date="2024-05" db="EMBL/GenBank/DDBJ databases">
        <title>Rhodohalobacter halophilus gen. nov., sp. nov., a moderately halophilic member of the family Balneolaceae.</title>
        <authorList>
            <person name="Xia J."/>
        </authorList>
    </citation>
    <scope>NUCLEOTIDE SEQUENCE</scope>
    <source>
        <strain evidence="4">WB101</strain>
    </source>
</reference>
<evidence type="ECO:0000313" key="5">
    <source>
        <dbReference type="Proteomes" id="UP001165366"/>
    </source>
</evidence>
<keyword evidence="3" id="KW-0732">Signal</keyword>
<feature type="signal peptide" evidence="3">
    <location>
        <begin position="1"/>
        <end position="22"/>
    </location>
</feature>
<keyword evidence="5" id="KW-1185">Reference proteome</keyword>
<dbReference type="Gene3D" id="1.50.10.10">
    <property type="match status" value="1"/>
</dbReference>
<dbReference type="RefSeq" id="WP_237855445.1">
    <property type="nucleotide sequence ID" value="NZ_JAKLWS010000025.1"/>
</dbReference>
<dbReference type="PANTHER" id="PTHR15108">
    <property type="entry name" value="N-ACYLGLUCOSAMINE-2-EPIMERASE"/>
    <property type="match status" value="1"/>
</dbReference>
<dbReference type="EMBL" id="JAKLWS010000025">
    <property type="protein sequence ID" value="MCG2590088.1"/>
    <property type="molecule type" value="Genomic_DNA"/>
</dbReference>
<accession>A0ABS9KGX0</accession>